<feature type="transmembrane region" description="Helical" evidence="2">
    <location>
        <begin position="3636"/>
        <end position="3660"/>
    </location>
</feature>
<feature type="region of interest" description="Disordered" evidence="1">
    <location>
        <begin position="1789"/>
        <end position="1814"/>
    </location>
</feature>
<organism evidence="4 5">
    <name type="scientific">Aphanomyces stellatus</name>
    <dbReference type="NCBI Taxonomy" id="120398"/>
    <lineage>
        <taxon>Eukaryota</taxon>
        <taxon>Sar</taxon>
        <taxon>Stramenopiles</taxon>
        <taxon>Oomycota</taxon>
        <taxon>Saprolegniomycetes</taxon>
        <taxon>Saprolegniales</taxon>
        <taxon>Verrucalvaceae</taxon>
        <taxon>Aphanomyces</taxon>
    </lineage>
</organism>
<dbReference type="OrthoDB" id="77594at2759"/>
<dbReference type="InterPro" id="IPR016024">
    <property type="entry name" value="ARM-type_fold"/>
</dbReference>
<dbReference type="EMBL" id="VJMH01000101">
    <property type="protein sequence ID" value="KAF0719012.1"/>
    <property type="molecule type" value="Genomic_DNA"/>
</dbReference>
<keyword evidence="5" id="KW-1185">Reference proteome</keyword>
<dbReference type="EMBL" id="CAADRA010000101">
    <property type="protein sequence ID" value="VFT78551.1"/>
    <property type="molecule type" value="Genomic_DNA"/>
</dbReference>
<keyword evidence="2" id="KW-1133">Transmembrane helix</keyword>
<evidence type="ECO:0000313" key="3">
    <source>
        <dbReference type="EMBL" id="KAF0719012.1"/>
    </source>
</evidence>
<evidence type="ECO:0000256" key="1">
    <source>
        <dbReference type="SAM" id="MobiDB-lite"/>
    </source>
</evidence>
<evidence type="ECO:0000313" key="4">
    <source>
        <dbReference type="EMBL" id="VFT78551.1"/>
    </source>
</evidence>
<gene>
    <name evidence="4" type="primary">Aste57867_1332</name>
    <name evidence="3" type="ORF">As57867_001331</name>
    <name evidence="4" type="ORF">ASTE57867_1332</name>
</gene>
<keyword evidence="2" id="KW-0812">Transmembrane</keyword>
<feature type="transmembrane region" description="Helical" evidence="2">
    <location>
        <begin position="3467"/>
        <end position="3485"/>
    </location>
</feature>
<evidence type="ECO:0000256" key="2">
    <source>
        <dbReference type="SAM" id="Phobius"/>
    </source>
</evidence>
<dbReference type="SUPFAM" id="SSF48371">
    <property type="entry name" value="ARM repeat"/>
    <property type="match status" value="2"/>
</dbReference>
<dbReference type="Gene3D" id="1.25.10.10">
    <property type="entry name" value="Leucine-rich Repeat Variant"/>
    <property type="match status" value="1"/>
</dbReference>
<reference evidence="4 5" key="1">
    <citation type="submission" date="2019-03" db="EMBL/GenBank/DDBJ databases">
        <authorList>
            <person name="Gaulin E."/>
            <person name="Dumas B."/>
        </authorList>
    </citation>
    <scope>NUCLEOTIDE SEQUENCE [LARGE SCALE GENOMIC DNA]</scope>
    <source>
        <strain evidence="4">CBS 568.67</strain>
    </source>
</reference>
<sequence length="3847" mass="436726">MYCNEEPNLRALQIHSMAVLGNIFQVPSMSAVLVKDTELINAVASIAFSGLENSVIVAAIQTLRQFCLEAHHTSTLANMKLDVFNDKPMLQGVLDALDIWRASIVVAREVIKLLRQVYKFAPECNASIPYFWTVGHYAYFRDCLASSDRIIHEHLTGLMTEVINHTPCLAEKLTVGGLHVSFAELIHRCENDLLGDVLHLVQLLCKDEPTKRSIWEHKELHFQWRPTLVSMANELANEIDIDRQRKYLDFFNLILLSQIDDTQDNAYRDFVGSRTTLLFTLTECILTRKKTREYVAQLHMSMECLWRLCHEHSKNSQHATGIHAPDLRAIISKILTEKHKESFFLLSTLHCVRSLCSDAFNASSFSMMGTLQTLFSFLVALPFTGAHTESFLCATLQAISSALETSEHARKSLTEKDIAICTNLYSDSLGQSHVLRDVVQLLRHACKEIFVRHTVWSRCLSSSSALGWKTWFQLIEQCEAKPRDRHNKVYHQIELQTVGLIAELCEEEVIAKAFCTHSRTPLPHFILELAIKQAFPGIAHEMLRILVVIAEYAAKWADPLISLTSMFGNRSKVFQITCLVGENSSNNLLLRFLWLWEQNSSAPLGDRIFSNKTHLFDSYSAEILCSLQSKTIDRTIYLGFVALLLRKLTKTVHLANGGHVSATMISGYVCRSLSHFHASMKLEDFHEAPKTWCSYFYWYKEQKYGLYAQNWRLMELLAQTLSMPSLRTLSSHKSFKHVWDFGIDLSIQAIESAEICYLNATTLQVIYASLRILAHTKSNPYSFMRQLLFEKIKLLASYPDRFLVLTILKSLSSFMSTSFTLVLWLTKKNVDVVQWLIDILNSNMDTEIEGVTLKVLNTLLSHAYRFAAVALAMDIPFLCIKRSMQEPHVNSHLWLCTLGHTARVCGLANVLSKIDSELHGEFMTFLISTKATQIYDTNEKWSMWLATTSEFVGTSHFQEQLAVYWTQSGSQYVASLMQHLYMSPLIQVRQTLALSVLKVLVSAPDNCVLPSIVNMEPEMKALVNHALHFRSATKVNLFALDMLHTLLQVIKFDMSASVLFATLLDAYSQFEMQQPAHLPIWFELLASILMVRRHQRHPQKPSLLDVLPMVNWGYVIHAVVKGLESSQLWHHQSAMYLLNALFAYSHESTVHFTEITDIHPLKTGLQAILDKFSRDTGSRCLLETNCRNFSPSLHSIVPCVPPDAAFYVCDHPNVWSLTVQFLQAESFWTARHCVGLIRYCHADYVASIFAVDAKPVNQTNGNDRKQSRRMTSTRAQLEASTKDMELSVRESQIRRKSNVVAQPLNRLHSKSTTKLVPIAVDKQTLRHCFFQDSRVMYAIAVQCLQELDSDTKAMNVHLVTETTSNIEWGCRFVPYSLVNSDVIPTDACHSMLLLLYHVFIHSSDGTNAAILSNLPFMQSLLRLASSVDFLPLRKLAIASLWKILTGSSPSQLEQFIDRLPQSHSRLLERLYDNITLEKPVIGAPLAPKDEWQDLLLCSCGLLNELALNAPTAAWIASNRYITDTLRVLQTDRPSRIPSANIVFLTMIERMIASGLTTLYVDNATLMLHCLHCLDLDNTEGLRFQAMYVLYLVCQVESGLTELEKLMFPTVAAMGRAPHRVANALVGDTSPNQALHALVHLYALTDGMKCNQPRPQRAAMFLVCQLSAKPHQATALRMCRQSPTSLVNLVTHVLAATIGTTHRNRVEFRGRIDDTDDEAQYNLITGRLALICLERLDVRGDVFQDDACGNKVIVQLFASLGWTNLEICHVASTLLCGIFRHASTADFVERDQDDAEDDQDGGDNDVDMALPTSHPRRNPLTRMKCFRHKVACQIPSYVRLMADWVHWFRREHSTTHVDVLHRVLELLSTSLHLFFQIIYFPIDYSSRTHHDILLDNVFSLALRRPDYLGVDAWLPLQIEALSVLSHLCNHIEYTCNRFEHAPAIQLLFHCIQDSTGKRQLMASHVLQAITKHHLVKECMFANELFEFIPWLNQPPYTPILEPLLHAVKHLVVKSGSNAAAPASQLYNPVKIATLLLKDGPCFLQRNPTATSFRRMHLDMAVKNLSDLDTPLDMNPTYVAAINLNDTATTNLERRFFLPNSMQVRQTWLAPIAITHLTITISRESETVLILQHACGLGQPTTACGIDATFEVDLKMTDIHETDLQSLTGPMGEVLKSCIQQGMSSELALLSELIGELAKHDEVFCDPELNLWCFVAYMLQNGRASGDTSRGMQCLQAIAASANAQHRQFRTFVGHIFFLIQLMDIYGLSTSTGRRRSDEKAHYANHHCMRHKGATTFLLTIADMVANYGSVSFAEKCMRLLLLEHRGVVMYLCGQHRGFEHTCSGYLCVQWHLARVLPSHVVLLSKACFVDMNVKHFMMCTHASDDSIEHAIKLILLLVSNSIASRQFVLNNGLTFLGRLSQILVTNNAAKGLRHIAPMLRQLIVVGSFLTENVLSQPSIPHEIEDAFFPAEVSKDVMPFFEILMLPLLPVDGSFVWTDSALLASKVLSFILEKCASTRTVLEQHLLRMAFRLKQPRIGLFRSAIETCLDFTSWDQAQAVDVIQRVYFVAIRKGIKLGMLSAECTELLPQHSKNDQEASHRSRRSVFSNAPLNFDANAHRSTHESLNPYRDQLLYCFNFTEQHREGRLRDILVRSRKKGIGEMLEAVNNSARVFMLVHNVLEMFFETYVGIVSRCRIEYADTKIKKIRVFCKQVESIATLVASSLHLLDSSYFGLLFAQLHDIRIPKIEGDNQMEWRNVIRSNMKKVLFILKRMVDKKKLKPFLDEQAFVEADATLGAIRLEFAVNGRRRLGHACLDSASVADFLCEAAEIDGLKAFAELIASTKYVFSRSMRRDDNTLYTLEDFMMHAAPALGLRKAVLLLLTSVTTHIVSFLGLPWRGATFVYRSLVFKAQEVESKTETRLSSEAMTTRGHPRCVDSTLVGNAPFRALERGIVSGYPIASILYCPKHEYASNVSNTWKTLRQHGLTQGSQSTFTALLRPNFVEDFCRGLRPKVQELVIEHLLRPESVHHDEWLEQQLNPKEIQSIGLNIESFLARQEMDVELYHVERSTQLVHVWQFVVAPVYRTRLMHAQFLLSDLRASDSYSAALRQWQNMEKGHMSVTAVTKLNPIMKMKATKRLMDHQLTSRVSRWSFLPWRRNALAANVDMGDMKAINSDDIRKKPMGSIFMTYILPVCDRQLEDPLSEKMAWEHLIEEINSNAFPAWVFFIEDPKCPYILRVATKIFRSMLRGVLYVTFWRLEEFNLDLQDTSWPKDSEVIHISKTTRTYLANDIIESIVIYKHFRKAMSELFRVWMLESGSLGLSLWQHWGYFIGGCIFPSVVLFVYLPSAKYASDLNSSDVNYRMKWFMGGFFSAIFALVMWSIVLLVQKTELMVQERQEVRFFPIRRHYSNYLALFGLVSELVQRNSIPFSAGVKWAAGYKLPALINSFGGIGITNFDFIKVVSVNMAFVKCFITFGILAAYLIILKCANKFHKTYPALNTRITKDLPPLVSGLLYVGIVNSFASLLFCTTCDQYAEQEQACLKQRGGSNEPFLFSYPDLPITCWSEAHMPLAYVGLLGLTFIIPVGILGAGMSQVLFPLESLDIKFSPIIELTSQLAKTISTISGLFFTFNTMYSISIGLFLNLVLWSLTIVNTTSSIWYIGTVKSVIYIMSVWTSLCGLANVLVGQPTSEPIYYLNFGWFVICCLASVVLGIRLRIRNIREERARRERMRDYQLLNNDSEMSRLTDMEEDMLRRAAKPLTTEQLEATAPRGFIKAAKAKAEKLESNSLPPHLEDFMRLAKKSAENPTCSEFMFIRRAKRLGRRIAAFDESERLLKEHRQTSNHKAA</sequence>
<protein>
    <submittedName>
        <fullName evidence="4">Aste57867_1332 protein</fullName>
    </submittedName>
</protein>
<feature type="transmembrane region" description="Helical" evidence="2">
    <location>
        <begin position="3327"/>
        <end position="3345"/>
    </location>
</feature>
<dbReference type="InterPro" id="IPR011989">
    <property type="entry name" value="ARM-like"/>
</dbReference>
<evidence type="ECO:0000313" key="5">
    <source>
        <dbReference type="Proteomes" id="UP000332933"/>
    </source>
</evidence>
<proteinExistence type="predicted"/>
<accession>A0A485KAD7</accession>
<keyword evidence="2" id="KW-0472">Membrane</keyword>
<feature type="transmembrane region" description="Helical" evidence="2">
    <location>
        <begin position="3571"/>
        <end position="3597"/>
    </location>
</feature>
<dbReference type="Proteomes" id="UP000332933">
    <property type="component" value="Unassembled WGS sequence"/>
</dbReference>
<feature type="transmembrane region" description="Helical" evidence="2">
    <location>
        <begin position="3667"/>
        <end position="3686"/>
    </location>
</feature>
<reference evidence="3" key="2">
    <citation type="submission" date="2019-06" db="EMBL/GenBank/DDBJ databases">
        <title>Genomics analysis of Aphanomyces spp. identifies a new class of oomycete effector associated with host adaptation.</title>
        <authorList>
            <person name="Gaulin E."/>
        </authorList>
    </citation>
    <scope>NUCLEOTIDE SEQUENCE</scope>
    <source>
        <strain evidence="3">CBS 578.67</strain>
    </source>
</reference>
<feature type="compositionally biased region" description="Acidic residues" evidence="1">
    <location>
        <begin position="1790"/>
        <end position="1805"/>
    </location>
</feature>
<feature type="transmembrane region" description="Helical" evidence="2">
    <location>
        <begin position="3698"/>
        <end position="3717"/>
    </location>
</feature>
<name>A0A485KAD7_9STRA</name>
<feature type="transmembrane region" description="Helical" evidence="2">
    <location>
        <begin position="3365"/>
        <end position="3386"/>
    </location>
</feature>